<dbReference type="OrthoDB" id="641991at2759"/>
<dbReference type="Gene3D" id="2.40.70.10">
    <property type="entry name" value="Acid Proteases"/>
    <property type="match status" value="1"/>
</dbReference>
<feature type="region of interest" description="Disordered" evidence="1">
    <location>
        <begin position="269"/>
        <end position="293"/>
    </location>
</feature>
<accession>A0A814M697</accession>
<dbReference type="InterPro" id="IPR021109">
    <property type="entry name" value="Peptidase_aspartic_dom_sf"/>
</dbReference>
<keyword evidence="3" id="KW-1185">Reference proteome</keyword>
<sequence>MKEIVQDQVRQLDRKYYLTSGSDQDSLVLTDESRFDAFISECMLIKKNRDKEIKELRELRQARFSSESVKIEPRRITTTTAPVVTEIPNKPSTYWEGKIPVFRGTEKENIEEWILVVETMAENNDCPLESLVKKIVPFIKDNALRSYLNWKEETRYLTWESLKSNFYEIYNTLDSQYKLKLKLGSFKITSLNFEENIVKFSALSGRLANKLELEKICYFLKSIPENARHNVSSKEPKRSYKARQARPIDYKNRNSVNTKYKGTYQYNEKIKSGNNNYQKNYSNSSNRYNNKSYRNNNETNKIVCYNCNKAGPTKKECRSKIVHKVNIIEEVGDGSTVRTIATRNVENVYVCSSGKILKVNGYLVDSLVKFSLDSGANRSVISLDTVKRLGLKINPSNIQIKIADNSINNVIGVSDKLKIKIGCNEIHLELLVIHLEDNEVLLGLDWFMETGAGIVPLKRSLTFPSDKIDLEFNDNDVQEDLYDEVAEIFVSEATDEQDIIEDDWPIADTSSCIRINAEHKLEEKEYKLFRQSLGYVSDLFAYSARDLKTCNKGKN</sequence>
<organism evidence="2 3">
    <name type="scientific">Brachionus calyciflorus</name>
    <dbReference type="NCBI Taxonomy" id="104777"/>
    <lineage>
        <taxon>Eukaryota</taxon>
        <taxon>Metazoa</taxon>
        <taxon>Spiralia</taxon>
        <taxon>Gnathifera</taxon>
        <taxon>Rotifera</taxon>
        <taxon>Eurotatoria</taxon>
        <taxon>Monogononta</taxon>
        <taxon>Pseudotrocha</taxon>
        <taxon>Ploima</taxon>
        <taxon>Brachionidae</taxon>
        <taxon>Brachionus</taxon>
    </lineage>
</organism>
<proteinExistence type="predicted"/>
<comment type="caution">
    <text evidence="2">The sequence shown here is derived from an EMBL/GenBank/DDBJ whole genome shotgun (WGS) entry which is preliminary data.</text>
</comment>
<dbReference type="CDD" id="cd00303">
    <property type="entry name" value="retropepsin_like"/>
    <property type="match status" value="1"/>
</dbReference>
<protein>
    <recommendedName>
        <fullName evidence="4">CCHC-type domain-containing protein</fullName>
    </recommendedName>
</protein>
<dbReference type="EMBL" id="CAJNOC010006308">
    <property type="protein sequence ID" value="CAF1074970.1"/>
    <property type="molecule type" value="Genomic_DNA"/>
</dbReference>
<name>A0A814M697_9BILA</name>
<evidence type="ECO:0000313" key="3">
    <source>
        <dbReference type="Proteomes" id="UP000663879"/>
    </source>
</evidence>
<feature type="compositionally biased region" description="Low complexity" evidence="1">
    <location>
        <begin position="274"/>
        <end position="293"/>
    </location>
</feature>
<dbReference type="Pfam" id="PF13975">
    <property type="entry name" value="gag-asp_proteas"/>
    <property type="match status" value="1"/>
</dbReference>
<dbReference type="Proteomes" id="UP000663879">
    <property type="component" value="Unassembled WGS sequence"/>
</dbReference>
<evidence type="ECO:0000256" key="1">
    <source>
        <dbReference type="SAM" id="MobiDB-lite"/>
    </source>
</evidence>
<dbReference type="AlphaFoldDB" id="A0A814M697"/>
<evidence type="ECO:0000313" key="2">
    <source>
        <dbReference type="EMBL" id="CAF1074970.1"/>
    </source>
</evidence>
<dbReference type="SUPFAM" id="SSF50630">
    <property type="entry name" value="Acid proteases"/>
    <property type="match status" value="1"/>
</dbReference>
<evidence type="ECO:0008006" key="4">
    <source>
        <dbReference type="Google" id="ProtNLM"/>
    </source>
</evidence>
<gene>
    <name evidence="2" type="ORF">OXX778_LOCUS19917</name>
</gene>
<reference evidence="2" key="1">
    <citation type="submission" date="2021-02" db="EMBL/GenBank/DDBJ databases">
        <authorList>
            <person name="Nowell W R."/>
        </authorList>
    </citation>
    <scope>NUCLEOTIDE SEQUENCE</scope>
    <source>
        <strain evidence="2">Ploen Becks lab</strain>
    </source>
</reference>